<sequence>MTVTKEGAEPEFVVNATPEPAMVTAIGVEETTKPDGVGGRAGGKGNEPPIPPGHSRFYCNKCRASYDLPDGATSWRCAGCHTFNSTQPGECEWCSIL</sequence>
<dbReference type="InterPro" id="IPR001876">
    <property type="entry name" value="Znf_RanBP2"/>
</dbReference>
<dbReference type="RefSeq" id="XP_002297291.1">
    <property type="nucleotide sequence ID" value="XM_002297255.1"/>
</dbReference>
<organism evidence="6 7">
    <name type="scientific">Thalassiosira pseudonana</name>
    <name type="common">Marine diatom</name>
    <name type="synonym">Cyclotella nana</name>
    <dbReference type="NCBI Taxonomy" id="35128"/>
    <lineage>
        <taxon>Eukaryota</taxon>
        <taxon>Sar</taxon>
        <taxon>Stramenopiles</taxon>
        <taxon>Ochrophyta</taxon>
        <taxon>Bacillariophyta</taxon>
        <taxon>Coscinodiscophyceae</taxon>
        <taxon>Thalassiosirophycidae</taxon>
        <taxon>Thalassiosirales</taxon>
        <taxon>Thalassiosiraceae</taxon>
        <taxon>Thalassiosira</taxon>
    </lineage>
</organism>
<dbReference type="EMBL" id="DS999427">
    <property type="protein sequence ID" value="EED86441.1"/>
    <property type="molecule type" value="Genomic_DNA"/>
</dbReference>
<dbReference type="AlphaFoldDB" id="B8LE27"/>
<name>B8LE27_THAPS</name>
<dbReference type="GeneID" id="7447301"/>
<feature type="compositionally biased region" description="Gly residues" evidence="4">
    <location>
        <begin position="36"/>
        <end position="45"/>
    </location>
</feature>
<feature type="domain" description="RanBP2-type" evidence="5">
    <location>
        <begin position="75"/>
        <end position="94"/>
    </location>
</feature>
<dbReference type="InParanoid" id="B8LE27"/>
<proteinExistence type="predicted"/>
<evidence type="ECO:0000313" key="6">
    <source>
        <dbReference type="EMBL" id="EED86441.1"/>
    </source>
</evidence>
<keyword evidence="7" id="KW-1185">Reference proteome</keyword>
<reference evidence="6 7" key="1">
    <citation type="journal article" date="2004" name="Science">
        <title>The genome of the diatom Thalassiosira pseudonana: ecology, evolution, and metabolism.</title>
        <authorList>
            <person name="Armbrust E.V."/>
            <person name="Berges J.A."/>
            <person name="Bowler C."/>
            <person name="Green B.R."/>
            <person name="Martinez D."/>
            <person name="Putnam N.H."/>
            <person name="Zhou S."/>
            <person name="Allen A.E."/>
            <person name="Apt K.E."/>
            <person name="Bechner M."/>
            <person name="Brzezinski M.A."/>
            <person name="Chaal B.K."/>
            <person name="Chiovitti A."/>
            <person name="Davis A.K."/>
            <person name="Demarest M.S."/>
            <person name="Detter J.C."/>
            <person name="Glavina T."/>
            <person name="Goodstein D."/>
            <person name="Hadi M.Z."/>
            <person name="Hellsten U."/>
            <person name="Hildebrand M."/>
            <person name="Jenkins B.D."/>
            <person name="Jurka J."/>
            <person name="Kapitonov V.V."/>
            <person name="Kroger N."/>
            <person name="Lau W.W."/>
            <person name="Lane T.W."/>
            <person name="Larimer F.W."/>
            <person name="Lippmeier J.C."/>
            <person name="Lucas S."/>
            <person name="Medina M."/>
            <person name="Montsant A."/>
            <person name="Obornik M."/>
            <person name="Parker M.S."/>
            <person name="Palenik B."/>
            <person name="Pazour G.J."/>
            <person name="Richardson P.M."/>
            <person name="Rynearson T.A."/>
            <person name="Saito M.A."/>
            <person name="Schwartz D.C."/>
            <person name="Thamatrakoln K."/>
            <person name="Valentin K."/>
            <person name="Vardi A."/>
            <person name="Wilkerson F.P."/>
            <person name="Rokhsar D.S."/>
        </authorList>
    </citation>
    <scope>NUCLEOTIDE SEQUENCE [LARGE SCALE GENOMIC DNA]</scope>
    <source>
        <strain evidence="6 7">CCMP1335</strain>
    </source>
</reference>
<dbReference type="eggNOG" id="ENOG502RFR8">
    <property type="taxonomic scope" value="Eukaryota"/>
</dbReference>
<keyword evidence="3" id="KW-0862">Zinc</keyword>
<gene>
    <name evidence="6" type="ORF">THAPSDRAFT_bd1772</name>
</gene>
<dbReference type="NCBIfam" id="TIGR01053">
    <property type="entry name" value="LSD1"/>
    <property type="match status" value="1"/>
</dbReference>
<dbReference type="PROSITE" id="PS01358">
    <property type="entry name" value="ZF_RANBP2_1"/>
    <property type="match status" value="1"/>
</dbReference>
<protein>
    <recommendedName>
        <fullName evidence="5">RanBP2-type domain-containing protein</fullName>
    </recommendedName>
</protein>
<keyword evidence="1" id="KW-0479">Metal-binding</keyword>
<evidence type="ECO:0000256" key="4">
    <source>
        <dbReference type="SAM" id="MobiDB-lite"/>
    </source>
</evidence>
<feature type="region of interest" description="Disordered" evidence="4">
    <location>
        <begin position="29"/>
        <end position="53"/>
    </location>
</feature>
<keyword evidence="2" id="KW-0863">Zinc-finger</keyword>
<dbReference type="Proteomes" id="UP000001449">
    <property type="component" value="Unassembled WGS sequence"/>
</dbReference>
<dbReference type="KEGG" id="tps:THAPSDRAFT_bd1772"/>
<evidence type="ECO:0000259" key="5">
    <source>
        <dbReference type="PROSITE" id="PS01358"/>
    </source>
</evidence>
<evidence type="ECO:0000256" key="3">
    <source>
        <dbReference type="ARBA" id="ARBA00022833"/>
    </source>
</evidence>
<accession>B8LE27</accession>
<dbReference type="HOGENOM" id="CLU_156207_0_0_1"/>
<reference evidence="6 7" key="2">
    <citation type="journal article" date="2008" name="Nature">
        <title>The Phaeodactylum genome reveals the evolutionary history of diatom genomes.</title>
        <authorList>
            <person name="Bowler C."/>
            <person name="Allen A.E."/>
            <person name="Badger J.H."/>
            <person name="Grimwood J."/>
            <person name="Jabbari K."/>
            <person name="Kuo A."/>
            <person name="Maheswari U."/>
            <person name="Martens C."/>
            <person name="Maumus F."/>
            <person name="Otillar R.P."/>
            <person name="Rayko E."/>
            <person name="Salamov A."/>
            <person name="Vandepoele K."/>
            <person name="Beszteri B."/>
            <person name="Gruber A."/>
            <person name="Heijde M."/>
            <person name="Katinka M."/>
            <person name="Mock T."/>
            <person name="Valentin K."/>
            <person name="Verret F."/>
            <person name="Berges J.A."/>
            <person name="Brownlee C."/>
            <person name="Cadoret J.P."/>
            <person name="Chiovitti A."/>
            <person name="Choi C.J."/>
            <person name="Coesel S."/>
            <person name="De Martino A."/>
            <person name="Detter J.C."/>
            <person name="Durkin C."/>
            <person name="Falciatore A."/>
            <person name="Fournet J."/>
            <person name="Haruta M."/>
            <person name="Huysman M.J."/>
            <person name="Jenkins B.D."/>
            <person name="Jiroutova K."/>
            <person name="Jorgensen R.E."/>
            <person name="Joubert Y."/>
            <person name="Kaplan A."/>
            <person name="Kroger N."/>
            <person name="Kroth P.G."/>
            <person name="La Roche J."/>
            <person name="Lindquist E."/>
            <person name="Lommer M."/>
            <person name="Martin-Jezequel V."/>
            <person name="Lopez P.J."/>
            <person name="Lucas S."/>
            <person name="Mangogna M."/>
            <person name="McGinnis K."/>
            <person name="Medlin L.K."/>
            <person name="Montsant A."/>
            <person name="Oudot-Le Secq M.P."/>
            <person name="Napoli C."/>
            <person name="Obornik M."/>
            <person name="Parker M.S."/>
            <person name="Petit J.L."/>
            <person name="Porcel B.M."/>
            <person name="Poulsen N."/>
            <person name="Robison M."/>
            <person name="Rychlewski L."/>
            <person name="Rynearson T.A."/>
            <person name="Schmutz J."/>
            <person name="Shapiro H."/>
            <person name="Siaut M."/>
            <person name="Stanley M."/>
            <person name="Sussman M.R."/>
            <person name="Taylor A.R."/>
            <person name="Vardi A."/>
            <person name="von Dassow P."/>
            <person name="Vyverman W."/>
            <person name="Willis A."/>
            <person name="Wyrwicz L.S."/>
            <person name="Rokhsar D.S."/>
            <person name="Weissenbach J."/>
            <person name="Armbrust E.V."/>
            <person name="Green B.R."/>
            <person name="Van de Peer Y."/>
            <person name="Grigoriev I.V."/>
        </authorList>
    </citation>
    <scope>NUCLEOTIDE SEQUENCE [LARGE SCALE GENOMIC DNA]</scope>
    <source>
        <strain evidence="6 7">CCMP1335</strain>
    </source>
</reference>
<dbReference type="PaxDb" id="35128-Thapsdraft1772"/>
<dbReference type="GO" id="GO:0008270">
    <property type="term" value="F:zinc ion binding"/>
    <property type="evidence" value="ECO:0007669"/>
    <property type="project" value="UniProtKB-KW"/>
</dbReference>
<evidence type="ECO:0000256" key="1">
    <source>
        <dbReference type="ARBA" id="ARBA00022723"/>
    </source>
</evidence>
<evidence type="ECO:0000313" key="7">
    <source>
        <dbReference type="Proteomes" id="UP000001449"/>
    </source>
</evidence>
<evidence type="ECO:0000256" key="2">
    <source>
        <dbReference type="ARBA" id="ARBA00022771"/>
    </source>
</evidence>